<gene>
    <name evidence="1" type="ORF">CURHAP_LOCUS12022</name>
    <name evidence="2" type="ORF">ORAREDHAP_LOCUS11674</name>
</gene>
<reference evidence="1 3" key="2">
    <citation type="submission" date="2020-05" db="EMBL/GenBank/DDBJ databases">
        <authorList>
            <person name="Campoy J."/>
            <person name="Schneeberger K."/>
            <person name="Spophaly S."/>
        </authorList>
    </citation>
    <scope>NUCLEOTIDE SEQUENCE [LARGE SCALE GENOMIC DNA]</scope>
    <source>
        <strain evidence="1">PruArmRojPasFocal</strain>
    </source>
</reference>
<sequence length="145" mass="16178">MNQHKTDDNLRYVSGLACVLAADASISFENLRCQLPNEGVQNVDAGGDCEKNEDEDNFSFTYTNPDRSPFSTNDIFQNGQIRLVFPIFNRDLLFTDADDNDSSRARGAAASSSSLRPPFEKLFFEERDTLTLVMLFYNSRGGLGS</sequence>
<evidence type="ECO:0000313" key="4">
    <source>
        <dbReference type="Proteomes" id="UP000507245"/>
    </source>
</evidence>
<evidence type="ECO:0000313" key="3">
    <source>
        <dbReference type="Proteomes" id="UP000507222"/>
    </source>
</evidence>
<dbReference type="EMBL" id="CAEKKB010000002">
    <property type="protein sequence ID" value="CAB4298837.1"/>
    <property type="molecule type" value="Genomic_DNA"/>
</dbReference>
<proteinExistence type="predicted"/>
<protein>
    <submittedName>
        <fullName evidence="1">Uncharacterized protein</fullName>
    </submittedName>
</protein>
<dbReference type="Proteomes" id="UP000507222">
    <property type="component" value="Unassembled WGS sequence"/>
</dbReference>
<dbReference type="Proteomes" id="UP000507245">
    <property type="component" value="Unassembled WGS sequence"/>
</dbReference>
<dbReference type="OrthoDB" id="1933664at2759"/>
<dbReference type="EMBL" id="CAEKDK010000002">
    <property type="protein sequence ID" value="CAB4268450.1"/>
    <property type="molecule type" value="Genomic_DNA"/>
</dbReference>
<evidence type="ECO:0000313" key="1">
    <source>
        <dbReference type="EMBL" id="CAB4268450.1"/>
    </source>
</evidence>
<keyword evidence="4" id="KW-1185">Reference proteome</keyword>
<reference evidence="4" key="1">
    <citation type="journal article" date="2020" name="Genome Biol.">
        <title>Gamete binning: chromosome-level and haplotype-resolved genome assembly enabled by high-throughput single-cell sequencing of gamete genomes.</title>
        <authorList>
            <person name="Campoy J.A."/>
            <person name="Sun H."/>
            <person name="Goel M."/>
            <person name="Jiao W.-B."/>
            <person name="Folz-Donahue K."/>
            <person name="Wang N."/>
            <person name="Rubio M."/>
            <person name="Liu C."/>
            <person name="Kukat C."/>
            <person name="Ruiz D."/>
            <person name="Huettel B."/>
            <person name="Schneeberger K."/>
        </authorList>
    </citation>
    <scope>NUCLEOTIDE SEQUENCE [LARGE SCALE GENOMIC DNA]</scope>
    <source>
        <strain evidence="4">cv. Rojo Pasion</strain>
    </source>
</reference>
<accession>A0A6J5TWI6</accession>
<organism evidence="1 3">
    <name type="scientific">Prunus armeniaca</name>
    <name type="common">Apricot</name>
    <name type="synonym">Armeniaca vulgaris</name>
    <dbReference type="NCBI Taxonomy" id="36596"/>
    <lineage>
        <taxon>Eukaryota</taxon>
        <taxon>Viridiplantae</taxon>
        <taxon>Streptophyta</taxon>
        <taxon>Embryophyta</taxon>
        <taxon>Tracheophyta</taxon>
        <taxon>Spermatophyta</taxon>
        <taxon>Magnoliopsida</taxon>
        <taxon>eudicotyledons</taxon>
        <taxon>Gunneridae</taxon>
        <taxon>Pentapetalae</taxon>
        <taxon>rosids</taxon>
        <taxon>fabids</taxon>
        <taxon>Rosales</taxon>
        <taxon>Rosaceae</taxon>
        <taxon>Amygdaloideae</taxon>
        <taxon>Amygdaleae</taxon>
        <taxon>Prunus</taxon>
    </lineage>
</organism>
<evidence type="ECO:0000313" key="2">
    <source>
        <dbReference type="EMBL" id="CAB4298837.1"/>
    </source>
</evidence>
<dbReference type="AlphaFoldDB" id="A0A6J5TWI6"/>
<name>A0A6J5TWI6_PRUAR</name>